<accession>A0A8J3WD11</accession>
<comment type="caution">
    <text evidence="1">The sequence shown here is derived from an EMBL/GenBank/DDBJ whole genome shotgun (WGS) entry which is preliminary data.</text>
</comment>
<keyword evidence="2" id="KW-1185">Reference proteome</keyword>
<dbReference type="AlphaFoldDB" id="A0A8J3WD11"/>
<organism evidence="1 2">
    <name type="scientific">Planobispora rosea</name>
    <dbReference type="NCBI Taxonomy" id="35762"/>
    <lineage>
        <taxon>Bacteria</taxon>
        <taxon>Bacillati</taxon>
        <taxon>Actinomycetota</taxon>
        <taxon>Actinomycetes</taxon>
        <taxon>Streptosporangiales</taxon>
        <taxon>Streptosporangiaceae</taxon>
        <taxon>Planobispora</taxon>
    </lineage>
</organism>
<evidence type="ECO:0000313" key="2">
    <source>
        <dbReference type="Proteomes" id="UP000655044"/>
    </source>
</evidence>
<evidence type="ECO:0000313" key="1">
    <source>
        <dbReference type="EMBL" id="GIH84800.1"/>
    </source>
</evidence>
<gene>
    <name evidence="1" type="ORF">Pro02_32080</name>
</gene>
<protein>
    <submittedName>
        <fullName evidence="1">Uncharacterized protein</fullName>
    </submittedName>
</protein>
<dbReference type="Proteomes" id="UP000655044">
    <property type="component" value="Unassembled WGS sequence"/>
</dbReference>
<sequence length="86" mass="9703">MLTRLPLTAIDRFQTRHADITHVAGHREGVRVQNNTPEAERPRLFRSEGMKSDYWGNPTYEPHVLSPEAFRQGQGFALPGGRSKGC</sequence>
<dbReference type="EMBL" id="BOOI01000026">
    <property type="protein sequence ID" value="GIH84800.1"/>
    <property type="molecule type" value="Genomic_DNA"/>
</dbReference>
<reference evidence="1" key="1">
    <citation type="submission" date="2021-01" db="EMBL/GenBank/DDBJ databases">
        <title>Whole genome shotgun sequence of Planobispora rosea NBRC 15558.</title>
        <authorList>
            <person name="Komaki H."/>
            <person name="Tamura T."/>
        </authorList>
    </citation>
    <scope>NUCLEOTIDE SEQUENCE</scope>
    <source>
        <strain evidence="1">NBRC 15558</strain>
    </source>
</reference>
<proteinExistence type="predicted"/>
<name>A0A8J3WD11_PLARO</name>